<feature type="compositionally biased region" description="Low complexity" evidence="5">
    <location>
        <begin position="77"/>
        <end position="86"/>
    </location>
</feature>
<dbReference type="RefSeq" id="XP_029221994.1">
    <property type="nucleotide sequence ID" value="XM_029359081.1"/>
</dbReference>
<dbReference type="InterPro" id="IPR051100">
    <property type="entry name" value="DnaJ_subfamily_B/C"/>
</dbReference>
<evidence type="ECO:0000256" key="6">
    <source>
        <dbReference type="SAM" id="Phobius"/>
    </source>
</evidence>
<dbReference type="PANTHER" id="PTHR43908">
    <property type="entry name" value="AT29763P-RELATED"/>
    <property type="match status" value="1"/>
</dbReference>
<dbReference type="OrthoDB" id="552049at2759"/>
<feature type="compositionally biased region" description="Low complexity" evidence="5">
    <location>
        <begin position="139"/>
        <end position="168"/>
    </location>
</feature>
<dbReference type="InterPro" id="IPR036869">
    <property type="entry name" value="J_dom_sf"/>
</dbReference>
<dbReference type="AlphaFoldDB" id="A0A2A9MJ38"/>
<keyword evidence="2 6" id="KW-0812">Transmembrane</keyword>
<dbReference type="VEuPathDB" id="ToxoDB:BESB_003260"/>
<gene>
    <name evidence="8" type="ORF">BESB_003260</name>
</gene>
<evidence type="ECO:0000256" key="3">
    <source>
        <dbReference type="ARBA" id="ARBA00022989"/>
    </source>
</evidence>
<dbReference type="SMART" id="SM00271">
    <property type="entry name" value="DnaJ"/>
    <property type="match status" value="1"/>
</dbReference>
<name>A0A2A9MJ38_BESBE</name>
<dbReference type="InterPro" id="IPR015399">
    <property type="entry name" value="DUF1977_DnaJ-like"/>
</dbReference>
<dbReference type="SUPFAM" id="SSF46565">
    <property type="entry name" value="Chaperone J-domain"/>
    <property type="match status" value="1"/>
</dbReference>
<dbReference type="InterPro" id="IPR001623">
    <property type="entry name" value="DnaJ_domain"/>
</dbReference>
<feature type="compositionally biased region" description="Low complexity" evidence="5">
    <location>
        <begin position="177"/>
        <end position="189"/>
    </location>
</feature>
<dbReference type="GO" id="GO:0016020">
    <property type="term" value="C:membrane"/>
    <property type="evidence" value="ECO:0007669"/>
    <property type="project" value="UniProtKB-SubCell"/>
</dbReference>
<evidence type="ECO:0000256" key="2">
    <source>
        <dbReference type="ARBA" id="ARBA00022692"/>
    </source>
</evidence>
<feature type="compositionally biased region" description="Low complexity" evidence="5">
    <location>
        <begin position="109"/>
        <end position="127"/>
    </location>
</feature>
<evidence type="ECO:0000259" key="7">
    <source>
        <dbReference type="PROSITE" id="PS50076"/>
    </source>
</evidence>
<evidence type="ECO:0000313" key="8">
    <source>
        <dbReference type="EMBL" id="PFH37985.1"/>
    </source>
</evidence>
<organism evidence="8 9">
    <name type="scientific">Besnoitia besnoiti</name>
    <name type="common">Apicomplexan protozoan</name>
    <dbReference type="NCBI Taxonomy" id="94643"/>
    <lineage>
        <taxon>Eukaryota</taxon>
        <taxon>Sar</taxon>
        <taxon>Alveolata</taxon>
        <taxon>Apicomplexa</taxon>
        <taxon>Conoidasida</taxon>
        <taxon>Coccidia</taxon>
        <taxon>Eucoccidiorida</taxon>
        <taxon>Eimeriorina</taxon>
        <taxon>Sarcocystidae</taxon>
        <taxon>Besnoitia</taxon>
    </lineage>
</organism>
<dbReference type="Pfam" id="PF00226">
    <property type="entry name" value="DnaJ"/>
    <property type="match status" value="1"/>
</dbReference>
<dbReference type="Pfam" id="PF09320">
    <property type="entry name" value="DUF1977"/>
    <property type="match status" value="1"/>
</dbReference>
<dbReference type="GeneID" id="40305389"/>
<dbReference type="STRING" id="94643.A0A2A9MJ38"/>
<dbReference type="KEGG" id="bbes:BESB_003260"/>
<protein>
    <submittedName>
        <fullName evidence="8">DnaJ domain-containing protein</fullName>
    </submittedName>
</protein>
<evidence type="ECO:0000313" key="9">
    <source>
        <dbReference type="Proteomes" id="UP000224006"/>
    </source>
</evidence>
<accession>A0A2A9MJ38</accession>
<comment type="subcellular location">
    <subcellularLocation>
        <location evidence="1">Membrane</location>
        <topology evidence="1">Single-pass membrane protein</topology>
    </subcellularLocation>
</comment>
<evidence type="ECO:0000256" key="5">
    <source>
        <dbReference type="SAM" id="MobiDB-lite"/>
    </source>
</evidence>
<keyword evidence="4 6" id="KW-0472">Membrane</keyword>
<dbReference type="EMBL" id="NWUJ01000001">
    <property type="protein sequence ID" value="PFH37985.1"/>
    <property type="molecule type" value="Genomic_DNA"/>
</dbReference>
<proteinExistence type="predicted"/>
<reference evidence="8 9" key="1">
    <citation type="submission" date="2017-09" db="EMBL/GenBank/DDBJ databases">
        <title>Genome sequencing of Besnoitia besnoiti strain Bb-Ger1.</title>
        <authorList>
            <person name="Schares G."/>
            <person name="Venepally P."/>
            <person name="Lorenzi H.A."/>
        </authorList>
    </citation>
    <scope>NUCLEOTIDE SEQUENCE [LARGE SCALE GENOMIC DNA]</scope>
    <source>
        <strain evidence="8 9">Bb-Ger1</strain>
    </source>
</reference>
<keyword evidence="3 6" id="KW-1133">Transmembrane helix</keyword>
<dbReference type="PROSITE" id="PS50076">
    <property type="entry name" value="DNAJ_2"/>
    <property type="match status" value="1"/>
</dbReference>
<comment type="caution">
    <text evidence="8">The sequence shown here is derived from an EMBL/GenBank/DDBJ whole genome shotgun (WGS) entry which is preliminary data.</text>
</comment>
<evidence type="ECO:0000256" key="4">
    <source>
        <dbReference type="ARBA" id="ARBA00023136"/>
    </source>
</evidence>
<dbReference type="Proteomes" id="UP000224006">
    <property type="component" value="Chromosome I"/>
</dbReference>
<evidence type="ECO:0000256" key="1">
    <source>
        <dbReference type="ARBA" id="ARBA00004167"/>
    </source>
</evidence>
<keyword evidence="9" id="KW-1185">Reference proteome</keyword>
<sequence length="485" mass="53249">MEGNKDEALRCLQLTRRAIELQDYAKALRMAERAQRMFPTSEGAAYVSICTAKLNASATSASSSSCASSSGSTAASAAREAPAAGSERGEGVRGGASNLRQRHHAREGAPPSSAAPQATAYSSSYAQHARTSAGGGGASASQTSSPSAASPGPSRTQSASFASGSARAAEGRGGSTGASTLPRSASSPGAGAGGDAKSGSRGNYTAEQVSLCTRVLTTKCYYQTLGVERTATDEVIKKAYKKLALQLHPDKNRAPHAEEAFKKVAKVSQCLLDSEKRKRYDLVGEDEAASENTRVRYRQDPDGGITPEELFQAFFGFTMGDRVRGRPGQARYYYQRRPQRGNEEQAGGLYYFLQILPMAIMFIIMFVGNFFPSSSPLPPAHYSFTQTTDYPIDRLTRYHSVRFYVSPYFRRDFPDESERLRELEMSIELKFYHNKCQKEKEDLSRQLNVAHYYRASEAKVREILDRPRPHCQIYDTLWSQRTRRS</sequence>
<dbReference type="Gene3D" id="1.10.287.110">
    <property type="entry name" value="DnaJ domain"/>
    <property type="match status" value="1"/>
</dbReference>
<dbReference type="PRINTS" id="PR00625">
    <property type="entry name" value="JDOMAIN"/>
</dbReference>
<feature type="domain" description="J" evidence="7">
    <location>
        <begin position="220"/>
        <end position="284"/>
    </location>
</feature>
<feature type="region of interest" description="Disordered" evidence="5">
    <location>
        <begin position="77"/>
        <end position="202"/>
    </location>
</feature>
<dbReference type="CDD" id="cd06257">
    <property type="entry name" value="DnaJ"/>
    <property type="match status" value="1"/>
</dbReference>
<feature type="transmembrane region" description="Helical" evidence="6">
    <location>
        <begin position="349"/>
        <end position="371"/>
    </location>
</feature>